<sequence>MATELKPKAGAQPPTFHDADLISCINALLELDRKVAFLVREVQAQARDLLAASHQHIAAHRLGIGKSDAIAKLNEMMLTHRNKAGPVGADGEAWEHGFLEAWAIAARFIYLIQPQTGQERDDGLEEAANWHDIRADRHRRHVGSQTNALRHEYYAAEIRSLKGHVVGAEEPDELRQGQKSTDTGPVTSMVIRRGRDINAELTWKDDNDKAADES</sequence>
<name>A0A840HTZ8_9SPHN</name>
<dbReference type="RefSeq" id="WP_184474892.1">
    <property type="nucleotide sequence ID" value="NZ_JACHOV010000004.1"/>
</dbReference>
<evidence type="ECO:0000313" key="2">
    <source>
        <dbReference type="Proteomes" id="UP000575068"/>
    </source>
</evidence>
<gene>
    <name evidence="1" type="ORF">HNQ99_001383</name>
</gene>
<keyword evidence="2" id="KW-1185">Reference proteome</keyword>
<proteinExistence type="predicted"/>
<comment type="caution">
    <text evidence="1">The sequence shown here is derived from an EMBL/GenBank/DDBJ whole genome shotgun (WGS) entry which is preliminary data.</text>
</comment>
<dbReference type="Proteomes" id="UP000575068">
    <property type="component" value="Unassembled WGS sequence"/>
</dbReference>
<protein>
    <submittedName>
        <fullName evidence="1">Uncharacterized protein</fullName>
    </submittedName>
</protein>
<organism evidence="1 2">
    <name type="scientific">Rhizorhapis suberifaciens</name>
    <name type="common">corky root of lettuce</name>
    <dbReference type="NCBI Taxonomy" id="13656"/>
    <lineage>
        <taxon>Bacteria</taxon>
        <taxon>Pseudomonadati</taxon>
        <taxon>Pseudomonadota</taxon>
        <taxon>Alphaproteobacteria</taxon>
        <taxon>Sphingomonadales</taxon>
        <taxon>Sphingomonadaceae</taxon>
        <taxon>Rhizorhapis</taxon>
    </lineage>
</organism>
<reference evidence="1 2" key="1">
    <citation type="submission" date="2020-08" db="EMBL/GenBank/DDBJ databases">
        <title>Genomic Encyclopedia of Type Strains, Phase IV (KMG-IV): sequencing the most valuable type-strain genomes for metagenomic binning, comparative biology and taxonomic classification.</title>
        <authorList>
            <person name="Goeker M."/>
        </authorList>
    </citation>
    <scope>NUCLEOTIDE SEQUENCE [LARGE SCALE GENOMIC DNA]</scope>
    <source>
        <strain evidence="1 2">DSM 7465</strain>
    </source>
</reference>
<dbReference type="EMBL" id="JACHOV010000004">
    <property type="protein sequence ID" value="MBB4641079.1"/>
    <property type="molecule type" value="Genomic_DNA"/>
</dbReference>
<dbReference type="AlphaFoldDB" id="A0A840HTZ8"/>
<evidence type="ECO:0000313" key="1">
    <source>
        <dbReference type="EMBL" id="MBB4641079.1"/>
    </source>
</evidence>
<accession>A0A840HTZ8</accession>